<evidence type="ECO:0000256" key="6">
    <source>
        <dbReference type="ARBA" id="ARBA00022755"/>
    </source>
</evidence>
<evidence type="ECO:0000256" key="3">
    <source>
        <dbReference type="ARBA" id="ARBA00011941"/>
    </source>
</evidence>
<dbReference type="Gene3D" id="3.40.50.2020">
    <property type="match status" value="1"/>
</dbReference>
<dbReference type="HAMAP" id="MF_01931">
    <property type="entry name" value="PurF"/>
    <property type="match status" value="1"/>
</dbReference>
<organism evidence="9">
    <name type="scientific">hydrocarbon metagenome</name>
    <dbReference type="NCBI Taxonomy" id="938273"/>
    <lineage>
        <taxon>unclassified sequences</taxon>
        <taxon>metagenomes</taxon>
        <taxon>ecological metagenomes</taxon>
    </lineage>
</organism>
<comment type="caution">
    <text evidence="9">The sequence shown here is derived from an EMBL/GenBank/DDBJ whole genome shotgun (WGS) entry which is preliminary data.</text>
</comment>
<dbReference type="InterPro" id="IPR035584">
    <property type="entry name" value="PurF_N"/>
</dbReference>
<dbReference type="CDD" id="cd00715">
    <property type="entry name" value="GPATase_N"/>
    <property type="match status" value="1"/>
</dbReference>
<dbReference type="NCBIfam" id="TIGR01134">
    <property type="entry name" value="purF"/>
    <property type="match status" value="1"/>
</dbReference>
<dbReference type="GO" id="GO:0006189">
    <property type="term" value="P:'de novo' IMP biosynthetic process"/>
    <property type="evidence" value="ECO:0007669"/>
    <property type="project" value="UniProtKB-UniPathway"/>
</dbReference>
<dbReference type="PIRSF" id="PIRSF000485">
    <property type="entry name" value="Amd_phspho_trans"/>
    <property type="match status" value="1"/>
</dbReference>
<evidence type="ECO:0000256" key="2">
    <source>
        <dbReference type="ARBA" id="ARBA00010138"/>
    </source>
</evidence>
<evidence type="ECO:0000256" key="4">
    <source>
        <dbReference type="ARBA" id="ARBA00022676"/>
    </source>
</evidence>
<evidence type="ECO:0000313" key="9">
    <source>
        <dbReference type="EMBL" id="KUG20644.1"/>
    </source>
</evidence>
<dbReference type="InterPro" id="IPR000836">
    <property type="entry name" value="PRTase_dom"/>
</dbReference>
<dbReference type="Pfam" id="PF13537">
    <property type="entry name" value="GATase_7"/>
    <property type="match status" value="1"/>
</dbReference>
<comment type="pathway">
    <text evidence="1">Purine metabolism; IMP biosynthesis via de novo pathway; N(1)-(5-phospho-D-ribosyl)glycinamide from 5-phospho-alpha-D-ribose 1-diphosphate: step 1/2.</text>
</comment>
<proteinExistence type="inferred from homology"/>
<evidence type="ECO:0000256" key="7">
    <source>
        <dbReference type="ARBA" id="ARBA00022962"/>
    </source>
</evidence>
<dbReference type="InterPro" id="IPR017932">
    <property type="entry name" value="GATase_2_dom"/>
</dbReference>
<dbReference type="GO" id="GO:0009113">
    <property type="term" value="P:purine nucleobase biosynthetic process"/>
    <property type="evidence" value="ECO:0007669"/>
    <property type="project" value="InterPro"/>
</dbReference>
<dbReference type="SUPFAM" id="SSF56235">
    <property type="entry name" value="N-terminal nucleophile aminohydrolases (Ntn hydrolases)"/>
    <property type="match status" value="1"/>
</dbReference>
<evidence type="ECO:0000256" key="5">
    <source>
        <dbReference type="ARBA" id="ARBA00022679"/>
    </source>
</evidence>
<keyword evidence="4 9" id="KW-0328">Glycosyltransferase</keyword>
<dbReference type="InterPro" id="IPR029057">
    <property type="entry name" value="PRTase-like"/>
</dbReference>
<protein>
    <recommendedName>
        <fullName evidence="3">amidophosphoribosyltransferase</fullName>
        <ecNumber evidence="3">2.4.2.14</ecNumber>
    </recommendedName>
</protein>
<feature type="domain" description="Glutamine amidotransferase type-2" evidence="8">
    <location>
        <begin position="2"/>
        <end position="222"/>
    </location>
</feature>
<accession>A0A0W8FIG6</accession>
<comment type="similarity">
    <text evidence="2">In the C-terminal section; belongs to the purine/pyrimidine phosphoribosyltransferase family.</text>
</comment>
<keyword evidence="5 9" id="KW-0808">Transferase</keyword>
<dbReference type="GO" id="GO:0004044">
    <property type="term" value="F:amidophosphoribosyltransferase activity"/>
    <property type="evidence" value="ECO:0007669"/>
    <property type="project" value="UniProtKB-EC"/>
</dbReference>
<dbReference type="EMBL" id="LNQE01001161">
    <property type="protein sequence ID" value="KUG20644.1"/>
    <property type="molecule type" value="Genomic_DNA"/>
</dbReference>
<gene>
    <name evidence="9" type="ORF">ASZ90_009614</name>
</gene>
<dbReference type="UniPathway" id="UPA00074">
    <property type="reaction ID" value="UER00124"/>
</dbReference>
<dbReference type="CDD" id="cd06223">
    <property type="entry name" value="PRTases_typeI"/>
    <property type="match status" value="1"/>
</dbReference>
<reference evidence="9" key="1">
    <citation type="journal article" date="2015" name="Proc. Natl. Acad. Sci. U.S.A.">
        <title>Networks of energetic and metabolic interactions define dynamics in microbial communities.</title>
        <authorList>
            <person name="Embree M."/>
            <person name="Liu J.K."/>
            <person name="Al-Bassam M.M."/>
            <person name="Zengler K."/>
        </authorList>
    </citation>
    <scope>NUCLEOTIDE SEQUENCE</scope>
</reference>
<dbReference type="Gene3D" id="3.60.20.10">
    <property type="entry name" value="Glutamine Phosphoribosylpyrophosphate, subunit 1, domain 1"/>
    <property type="match status" value="1"/>
</dbReference>
<keyword evidence="6" id="KW-0658">Purine biosynthesis</keyword>
<evidence type="ECO:0000256" key="1">
    <source>
        <dbReference type="ARBA" id="ARBA00005209"/>
    </source>
</evidence>
<dbReference type="EC" id="2.4.2.14" evidence="3"/>
<name>A0A0W8FIG6_9ZZZZ</name>
<dbReference type="AlphaFoldDB" id="A0A0W8FIG6"/>
<dbReference type="InterPro" id="IPR029055">
    <property type="entry name" value="Ntn_hydrolases_N"/>
</dbReference>
<sequence>MCGIVGIVDAGGVSFPLYYALYALQHRGQESAGISTFHEAKLLKHSGPGLVAEVFCEDILAGLAGTVGIGHVRYPTTGAKTPENIQPFNFRFKGMHLAIAHNGNLVNTRELRAEYEQQGKIFCTTTDTEVIANVIADEVRTSDHLEDAVLLCMRRLQGSYSVVLMVNDTLYAFRDPLGIKPLCIGRTEHGHIVASESVAMDALGAEFIRDVKPGEMIRIDADGIECAQIAVANHRAHCIFEYVYFARADSVIDGTLVYDVRRCIGRKLHENDLLEADIVSPVPDSGTAYAVGYAEASGMPFLEGLMKNRYMGRTFIMPTQRQRENAVRIKLNPIRSNILEKKVVLIDDSIVRGTTSRRIVDMIREAGAAEVHVRVGSPPIIAPCYLGVDMPTREELIASGRGEEAVRESISATTLNYVSLDALVEAIGIDAADLCTGCLTGYYPLSISGERCCPRVIDFVGGTYQSNLESFGPDQAGSSGDSLQYTTIAGKWVQNE</sequence>
<dbReference type="PROSITE" id="PS51278">
    <property type="entry name" value="GATASE_TYPE_2"/>
    <property type="match status" value="1"/>
</dbReference>
<dbReference type="InterPro" id="IPR005854">
    <property type="entry name" value="PurF"/>
</dbReference>
<dbReference type="SUPFAM" id="SSF53271">
    <property type="entry name" value="PRTase-like"/>
    <property type="match status" value="1"/>
</dbReference>
<keyword evidence="7" id="KW-0315">Glutamine amidotransferase</keyword>
<dbReference type="PANTHER" id="PTHR11907">
    <property type="entry name" value="AMIDOPHOSPHORIBOSYLTRANSFERASE"/>
    <property type="match status" value="1"/>
</dbReference>
<evidence type="ECO:0000259" key="8">
    <source>
        <dbReference type="PROSITE" id="PS51278"/>
    </source>
</evidence>